<dbReference type="InterPro" id="IPR041470">
    <property type="entry name" value="GCP_N"/>
</dbReference>
<dbReference type="GeneID" id="100639372"/>
<evidence type="ECO:0000256" key="4">
    <source>
        <dbReference type="ARBA" id="ARBA00023212"/>
    </source>
</evidence>
<evidence type="ECO:0000256" key="6">
    <source>
        <dbReference type="SAM" id="MobiDB-lite"/>
    </source>
</evidence>
<dbReference type="PANTHER" id="PTHR19302">
    <property type="entry name" value="GAMMA TUBULIN COMPLEX PROTEIN"/>
    <property type="match status" value="1"/>
</dbReference>
<evidence type="ECO:0000259" key="8">
    <source>
        <dbReference type="Pfam" id="PF17681"/>
    </source>
</evidence>
<dbReference type="Pfam" id="PF04130">
    <property type="entry name" value="GCP_C_terminal"/>
    <property type="match status" value="1"/>
</dbReference>
<dbReference type="GO" id="GO:0005874">
    <property type="term" value="C:microtubule"/>
    <property type="evidence" value="ECO:0007669"/>
    <property type="project" value="UniProtKB-KW"/>
</dbReference>
<dbReference type="AlphaFoldDB" id="A0AAN0JH36"/>
<comment type="similarity">
    <text evidence="1 5">Belongs to the TUBGCP family.</text>
</comment>
<protein>
    <recommendedName>
        <fullName evidence="5">Gamma-tubulin complex component</fullName>
    </recommendedName>
</protein>
<accession>A0AAN0JH36</accession>
<evidence type="ECO:0000259" key="7">
    <source>
        <dbReference type="Pfam" id="PF04130"/>
    </source>
</evidence>
<dbReference type="GO" id="GO:0000930">
    <property type="term" value="C:gamma-tubulin complex"/>
    <property type="evidence" value="ECO:0007669"/>
    <property type="project" value="TreeGrafter"/>
</dbReference>
<dbReference type="Gene3D" id="1.20.120.1900">
    <property type="entry name" value="Gamma-tubulin complex, C-terminal domain"/>
    <property type="match status" value="1"/>
</dbReference>
<dbReference type="RefSeq" id="XP_019856340.1">
    <property type="nucleotide sequence ID" value="XM_020000781.1"/>
</dbReference>
<keyword evidence="4 5" id="KW-0206">Cytoskeleton</keyword>
<comment type="subcellular location">
    <subcellularLocation>
        <location evidence="5">Cytoplasm</location>
        <location evidence="5">Cytoskeleton</location>
        <location evidence="5">Microtubule organizing center</location>
    </subcellularLocation>
</comment>
<dbReference type="GO" id="GO:0051225">
    <property type="term" value="P:spindle assembly"/>
    <property type="evidence" value="ECO:0007669"/>
    <property type="project" value="TreeGrafter"/>
</dbReference>
<dbReference type="GO" id="GO:0000922">
    <property type="term" value="C:spindle pole"/>
    <property type="evidence" value="ECO:0007669"/>
    <property type="project" value="InterPro"/>
</dbReference>
<sequence length="938" mass="106996">MAALSAKCIHLSRQLVEVLTGFTPDEENYQRTTEFVLSNFKYHRFLSVNSNNTKRKLSDLATKFRVHSLPERAEWLEKCVGDFLKLSLFESFSESENHYAILSFLLCLSQSPTSHTSFTISQPDPLPLPPARDGRPFDWGHYLMEGVSFEEYESSSDDSEFIPCSDEDLPLSSHELSHDCKSHDQSHDSAIETSDAEQELPVRLSVCRPYWKPVTLYPSLVNRPSLSIQLTEIQAVRESLWVLLGVRRSCVYFINEGGVVTVRNGITLSHLSLKSLARILETFAELATKLNRFRRVVMVTQSPRGERVCQTQEAFADSLNCYLLSVDETLQKIEKKVSEKREFVSLLNLSNKLNSLNLQVSALTSVDLCSCSTPKSLLDSLWLLLSTYDPIGPVGCDVISVALPLYLMSVCPYISTLDQWMVSGTLHDPMKELFIQSNAESVPGGYNYWRDCYHSTEPPVCFKGISRQLLIAGKSCHLSMSLGSQSVIEMKKSRDNLYLEFLSHFTSSPPEQRLIEPHLPEPPSPEPHPLEPLSFEPPSLEPRPLELHSQSLESSHLDVHVHVPDHIPYKEDGLLVLSNVDPLLREALILLPWKQSKTTNESYELYMRLQGLVPVINALNRPMTEFIEDIINNTFKSRFYESSKLLMEILKDDYQLLAHFSNVKCVLLMSAGDCIHHFTNNLFSKLQACHQISDPIFLNNALSESLQTRQLNERFTVDLSTPLSVTMESLNSINITYDVPWPVNLVFPQGVMSTYNGVFRFLLQMKYARWCLDSVWINIKSSCHSMSPLMHKISLLRAKLLHFMTSINHYLLTRILHSSGLEFEEKVLNCTDMDSLISLHHSYISTIHDRCLLNQKAQIVKEAILKIFSLTLKFYNLTYTLSKFRYEDGQSIEEEFSKCCRFLVSCLMSHIKRGSFPHLETLSFSLTPLLSLNRIFTN</sequence>
<dbReference type="CDD" id="cd22572">
    <property type="entry name" value="GCP5_NTD"/>
    <property type="match status" value="1"/>
</dbReference>
<dbReference type="GO" id="GO:0007020">
    <property type="term" value="P:microtubule nucleation"/>
    <property type="evidence" value="ECO:0007669"/>
    <property type="project" value="InterPro"/>
</dbReference>
<evidence type="ECO:0000256" key="5">
    <source>
        <dbReference type="RuleBase" id="RU363050"/>
    </source>
</evidence>
<dbReference type="InterPro" id="IPR059169">
    <property type="entry name" value="GCP5_N_ext"/>
</dbReference>
<evidence type="ECO:0000313" key="10">
    <source>
        <dbReference type="Proteomes" id="UP000007879"/>
    </source>
</evidence>
<dbReference type="InterPro" id="IPR042241">
    <property type="entry name" value="GCP_C_sf"/>
</dbReference>
<keyword evidence="10" id="KW-1185">Reference proteome</keyword>
<dbReference type="GO" id="GO:0043015">
    <property type="term" value="F:gamma-tubulin binding"/>
    <property type="evidence" value="ECO:0007669"/>
    <property type="project" value="InterPro"/>
</dbReference>
<dbReference type="EnsemblMetazoa" id="XM_020000781.1">
    <property type="protein sequence ID" value="XP_019856340.1"/>
    <property type="gene ID" value="LOC100639372"/>
</dbReference>
<name>A0AAN0JH36_AMPQE</name>
<evidence type="ECO:0000313" key="9">
    <source>
        <dbReference type="EnsemblMetazoa" id="XP_019856340.1"/>
    </source>
</evidence>
<feature type="domain" description="Gamma tubulin complex component C-terminal" evidence="7">
    <location>
        <begin position="656"/>
        <end position="926"/>
    </location>
</feature>
<evidence type="ECO:0000256" key="3">
    <source>
        <dbReference type="ARBA" id="ARBA00022701"/>
    </source>
</evidence>
<reference evidence="9" key="2">
    <citation type="submission" date="2024-06" db="UniProtKB">
        <authorList>
            <consortium name="EnsemblMetazoa"/>
        </authorList>
    </citation>
    <scope>IDENTIFICATION</scope>
</reference>
<dbReference type="Pfam" id="PF17681">
    <property type="entry name" value="GCP_N_terminal"/>
    <property type="match status" value="1"/>
</dbReference>
<dbReference type="GO" id="GO:0051011">
    <property type="term" value="F:microtubule minus-end binding"/>
    <property type="evidence" value="ECO:0007669"/>
    <property type="project" value="TreeGrafter"/>
</dbReference>
<dbReference type="Proteomes" id="UP000007879">
    <property type="component" value="Unassembled WGS sequence"/>
</dbReference>
<dbReference type="InterPro" id="IPR007259">
    <property type="entry name" value="GCP"/>
</dbReference>
<feature type="region of interest" description="Disordered" evidence="6">
    <location>
        <begin position="509"/>
        <end position="539"/>
    </location>
</feature>
<organism evidence="9 10">
    <name type="scientific">Amphimedon queenslandica</name>
    <name type="common">Sponge</name>
    <dbReference type="NCBI Taxonomy" id="400682"/>
    <lineage>
        <taxon>Eukaryota</taxon>
        <taxon>Metazoa</taxon>
        <taxon>Porifera</taxon>
        <taxon>Demospongiae</taxon>
        <taxon>Heteroscleromorpha</taxon>
        <taxon>Haplosclerida</taxon>
        <taxon>Niphatidae</taxon>
        <taxon>Amphimedon</taxon>
    </lineage>
</organism>
<keyword evidence="2 5" id="KW-0963">Cytoplasm</keyword>
<dbReference type="GO" id="GO:0000278">
    <property type="term" value="P:mitotic cell cycle"/>
    <property type="evidence" value="ECO:0007669"/>
    <property type="project" value="TreeGrafter"/>
</dbReference>
<feature type="domain" description="Gamma tubulin complex component protein N-terminal" evidence="8">
    <location>
        <begin position="236"/>
        <end position="493"/>
    </location>
</feature>
<evidence type="ECO:0000256" key="1">
    <source>
        <dbReference type="ARBA" id="ARBA00010337"/>
    </source>
</evidence>
<evidence type="ECO:0000256" key="2">
    <source>
        <dbReference type="ARBA" id="ARBA00022490"/>
    </source>
</evidence>
<dbReference type="GO" id="GO:0031122">
    <property type="term" value="P:cytoplasmic microtubule organization"/>
    <property type="evidence" value="ECO:0007669"/>
    <property type="project" value="TreeGrafter"/>
</dbReference>
<reference evidence="10" key="1">
    <citation type="journal article" date="2010" name="Nature">
        <title>The Amphimedon queenslandica genome and the evolution of animal complexity.</title>
        <authorList>
            <person name="Srivastava M."/>
            <person name="Simakov O."/>
            <person name="Chapman J."/>
            <person name="Fahey B."/>
            <person name="Gauthier M.E."/>
            <person name="Mitros T."/>
            <person name="Richards G.S."/>
            <person name="Conaco C."/>
            <person name="Dacre M."/>
            <person name="Hellsten U."/>
            <person name="Larroux C."/>
            <person name="Putnam N.H."/>
            <person name="Stanke M."/>
            <person name="Adamska M."/>
            <person name="Darling A."/>
            <person name="Degnan S.M."/>
            <person name="Oakley T.H."/>
            <person name="Plachetzki D.C."/>
            <person name="Zhai Y."/>
            <person name="Adamski M."/>
            <person name="Calcino A."/>
            <person name="Cummins S.F."/>
            <person name="Goodstein D.M."/>
            <person name="Harris C."/>
            <person name="Jackson D.J."/>
            <person name="Leys S.P."/>
            <person name="Shu S."/>
            <person name="Woodcroft B.J."/>
            <person name="Vervoort M."/>
            <person name="Kosik K.S."/>
            <person name="Manning G."/>
            <person name="Degnan B.M."/>
            <person name="Rokhsar D.S."/>
        </authorList>
    </citation>
    <scope>NUCLEOTIDE SEQUENCE [LARGE SCALE GENOMIC DNA]</scope>
</reference>
<dbReference type="InterPro" id="IPR040457">
    <property type="entry name" value="GCP_C"/>
</dbReference>
<dbReference type="PANTHER" id="PTHR19302:SF33">
    <property type="entry name" value="GAMMA-TUBULIN COMPLEX COMPONENT 5"/>
    <property type="match status" value="1"/>
</dbReference>
<dbReference type="GO" id="GO:0051321">
    <property type="term" value="P:meiotic cell cycle"/>
    <property type="evidence" value="ECO:0007669"/>
    <property type="project" value="TreeGrafter"/>
</dbReference>
<proteinExistence type="inferred from homology"/>
<keyword evidence="3 5" id="KW-0493">Microtubule</keyword>